<dbReference type="Proteomes" id="UP001432027">
    <property type="component" value="Unassembled WGS sequence"/>
</dbReference>
<dbReference type="AlphaFoldDB" id="A0AAV5UGE5"/>
<name>A0AAV5UGE5_9BILA</name>
<feature type="compositionally biased region" description="Acidic residues" evidence="1">
    <location>
        <begin position="267"/>
        <end position="276"/>
    </location>
</feature>
<feature type="non-terminal residue" evidence="3">
    <location>
        <position position="1"/>
    </location>
</feature>
<evidence type="ECO:0000256" key="2">
    <source>
        <dbReference type="SAM" id="SignalP"/>
    </source>
</evidence>
<feature type="compositionally biased region" description="Basic and acidic residues" evidence="1">
    <location>
        <begin position="80"/>
        <end position="91"/>
    </location>
</feature>
<gene>
    <name evidence="3" type="ORF">PENTCL1PPCAC_27937</name>
</gene>
<feature type="non-terminal residue" evidence="3">
    <location>
        <position position="447"/>
    </location>
</feature>
<feature type="region of interest" description="Disordered" evidence="1">
    <location>
        <begin position="69"/>
        <end position="94"/>
    </location>
</feature>
<accession>A0AAV5UGE5</accession>
<feature type="signal peptide" evidence="2">
    <location>
        <begin position="1"/>
        <end position="17"/>
    </location>
</feature>
<proteinExistence type="predicted"/>
<evidence type="ECO:0000313" key="4">
    <source>
        <dbReference type="Proteomes" id="UP001432027"/>
    </source>
</evidence>
<organism evidence="3 4">
    <name type="scientific">Pristionchus entomophagus</name>
    <dbReference type="NCBI Taxonomy" id="358040"/>
    <lineage>
        <taxon>Eukaryota</taxon>
        <taxon>Metazoa</taxon>
        <taxon>Ecdysozoa</taxon>
        <taxon>Nematoda</taxon>
        <taxon>Chromadorea</taxon>
        <taxon>Rhabditida</taxon>
        <taxon>Rhabditina</taxon>
        <taxon>Diplogasteromorpha</taxon>
        <taxon>Diplogasteroidea</taxon>
        <taxon>Neodiplogasteridae</taxon>
        <taxon>Pristionchus</taxon>
    </lineage>
</organism>
<evidence type="ECO:0008006" key="5">
    <source>
        <dbReference type="Google" id="ProtNLM"/>
    </source>
</evidence>
<evidence type="ECO:0000313" key="3">
    <source>
        <dbReference type="EMBL" id="GMT05763.1"/>
    </source>
</evidence>
<comment type="caution">
    <text evidence="3">The sequence shown here is derived from an EMBL/GenBank/DDBJ whole genome shotgun (WGS) entry which is preliminary data.</text>
</comment>
<feature type="chain" id="PRO_5043786662" description="Ribosomal protein" evidence="2">
    <location>
        <begin position="18"/>
        <end position="447"/>
    </location>
</feature>
<protein>
    <recommendedName>
        <fullName evidence="5">Ribosomal protein</fullName>
    </recommendedName>
</protein>
<feature type="region of interest" description="Disordered" evidence="1">
    <location>
        <begin position="253"/>
        <end position="281"/>
    </location>
</feature>
<reference evidence="3" key="1">
    <citation type="submission" date="2023-10" db="EMBL/GenBank/DDBJ databases">
        <title>Genome assembly of Pristionchus species.</title>
        <authorList>
            <person name="Yoshida K."/>
            <person name="Sommer R.J."/>
        </authorList>
    </citation>
    <scope>NUCLEOTIDE SEQUENCE</scope>
    <source>
        <strain evidence="3">RS0144</strain>
    </source>
</reference>
<dbReference type="EMBL" id="BTSX01000006">
    <property type="protein sequence ID" value="GMT05763.1"/>
    <property type="molecule type" value="Genomic_DNA"/>
</dbReference>
<keyword evidence="2" id="KW-0732">Signal</keyword>
<keyword evidence="4" id="KW-1185">Reference proteome</keyword>
<evidence type="ECO:0000256" key="1">
    <source>
        <dbReference type="SAM" id="MobiDB-lite"/>
    </source>
</evidence>
<sequence length="447" mass="45759">SRIRLLVVLPHFWVSDGAITLEQWKGREEGGGGGLMTKKNFVHNLFRSSGDGESDALVAVVEDRVELADEDVTEDPEGTCGRRDVHAHESGDALGDSGVGHLEDIVLALKHEVLSSEVEGDIGEVGDVVATDHELAGLAEFASSDCVVDLVHDVGGSGEERSAGVDDGGDGSLGVGDSAHLHLSQVDPPVVLCGERLPCDLSHIVSGISSTEGHLSSVLVGEASVQISVEPEGEDGLGAVILVGPDLVHGLRETINGDRVPSHSEDSVESGGDESESGLGHGASESLGFVRAVARLVVAELDDVIDDVSGHGSGSILDREGDVGFGVGAGFGAIVLVVGEAGDVGGGAALARHPQVGGAGIEESLELLSGRSDGDVTVVLSLQKVGETLLVDEAVDFVALDALLLEVLGDDLGLVRGAVELDLVHRHSVDGLDGDDRQKADDGSLHG</sequence>
<feature type="compositionally biased region" description="Basic and acidic residues" evidence="1">
    <location>
        <begin position="253"/>
        <end position="266"/>
    </location>
</feature>